<dbReference type="Pfam" id="PF05258">
    <property type="entry name" value="DciA"/>
    <property type="match status" value="1"/>
</dbReference>
<protein>
    <submittedName>
        <fullName evidence="2">DUF721 domain-containing protein</fullName>
    </submittedName>
</protein>
<dbReference type="AlphaFoldDB" id="A0A172T4J0"/>
<dbReference type="KEGG" id="fng:JM64_08290"/>
<dbReference type="InterPro" id="IPR007922">
    <property type="entry name" value="DciA-like"/>
</dbReference>
<dbReference type="Proteomes" id="UP000077096">
    <property type="component" value="Chromosome"/>
</dbReference>
<accession>A0A172T4J0</accession>
<evidence type="ECO:0000313" key="1">
    <source>
        <dbReference type="EMBL" id="ANE41939.1"/>
    </source>
</evidence>
<sequence>MLTLKKAFEDLAKSNEFFRKLLIMALLDDETTQILGSAVSKHCTFKNFDSGIVTIACDDIMWVNELRKMKRQVKKRIEQHLGLTVSDVKIEIERRG</sequence>
<proteinExistence type="predicted"/>
<reference evidence="1 4" key="1">
    <citation type="submission" date="2014-08" db="EMBL/GenBank/DDBJ databases">
        <title>Fervidobacterium pennivorans DYC genome.</title>
        <authorList>
            <person name="Wushke S."/>
        </authorList>
    </citation>
    <scope>NUCLEOTIDE SEQUENCE [LARGE SCALE GENOMIC DNA]</scope>
    <source>
        <strain evidence="1 4">DYC</strain>
    </source>
</reference>
<dbReference type="EMBL" id="CP011393">
    <property type="protein sequence ID" value="ANE41939.1"/>
    <property type="molecule type" value="Genomic_DNA"/>
</dbReference>
<evidence type="ECO:0000313" key="3">
    <source>
        <dbReference type="EMBL" id="HGU41599.1"/>
    </source>
</evidence>
<dbReference type="PATRIC" id="fig|93466.3.peg.1744"/>
<dbReference type="EMBL" id="DSZT01000049">
    <property type="protein sequence ID" value="HGU41599.1"/>
    <property type="molecule type" value="Genomic_DNA"/>
</dbReference>
<evidence type="ECO:0000313" key="2">
    <source>
        <dbReference type="EMBL" id="HGQ76469.1"/>
    </source>
</evidence>
<name>A0A172T4J0_FERPE</name>
<dbReference type="EMBL" id="DTBH01000018">
    <property type="protein sequence ID" value="HGQ76469.1"/>
    <property type="molecule type" value="Genomic_DNA"/>
</dbReference>
<dbReference type="OrthoDB" id="48563at2"/>
<gene>
    <name evidence="3" type="ORF">ENT72_01555</name>
    <name evidence="2" type="ORF">ENU12_00765</name>
    <name evidence="1" type="ORF">JM64_08290</name>
</gene>
<reference evidence="2" key="2">
    <citation type="journal article" date="2020" name="mSystems">
        <title>Genome- and Community-Level Interaction Insights into Carbon Utilization and Element Cycling Functions of Hydrothermarchaeota in Hydrothermal Sediment.</title>
        <authorList>
            <person name="Zhou Z."/>
            <person name="Liu Y."/>
            <person name="Xu W."/>
            <person name="Pan J."/>
            <person name="Luo Z.H."/>
            <person name="Li M."/>
        </authorList>
    </citation>
    <scope>NUCLEOTIDE SEQUENCE [LARGE SCALE GENOMIC DNA]</scope>
    <source>
        <strain evidence="3">SpSt-604</strain>
        <strain evidence="2">SpSt-640</strain>
    </source>
</reference>
<organism evidence="1 4">
    <name type="scientific">Fervidobacterium pennivorans</name>
    <dbReference type="NCBI Taxonomy" id="93466"/>
    <lineage>
        <taxon>Bacteria</taxon>
        <taxon>Thermotogati</taxon>
        <taxon>Thermotogota</taxon>
        <taxon>Thermotogae</taxon>
        <taxon>Thermotogales</taxon>
        <taxon>Fervidobacteriaceae</taxon>
        <taxon>Fervidobacterium</taxon>
    </lineage>
</organism>
<evidence type="ECO:0000313" key="4">
    <source>
        <dbReference type="Proteomes" id="UP000077096"/>
    </source>
</evidence>